<dbReference type="Pfam" id="PF02518">
    <property type="entry name" value="HATPase_c"/>
    <property type="match status" value="1"/>
</dbReference>
<dbReference type="PANTHER" id="PTHR45528">
    <property type="entry name" value="SENSOR HISTIDINE KINASE CPXA"/>
    <property type="match status" value="1"/>
</dbReference>
<protein>
    <recommendedName>
        <fullName evidence="16">Heme sensor protein HssS</fullName>
        <ecNumber evidence="3">2.7.13.3</ecNumber>
    </recommendedName>
</protein>
<evidence type="ECO:0000256" key="4">
    <source>
        <dbReference type="ARBA" id="ARBA00022475"/>
    </source>
</evidence>
<evidence type="ECO:0000256" key="1">
    <source>
        <dbReference type="ARBA" id="ARBA00000085"/>
    </source>
</evidence>
<accession>A0ABU9DL27</accession>
<keyword evidence="13" id="KW-0843">Virulence</keyword>
<evidence type="ECO:0000313" key="20">
    <source>
        <dbReference type="EMBL" id="MEK8129563.1"/>
    </source>
</evidence>
<dbReference type="PANTHER" id="PTHR45528:SF11">
    <property type="entry name" value="HISTIDINE KINASE"/>
    <property type="match status" value="1"/>
</dbReference>
<keyword evidence="8" id="KW-0547">Nucleotide-binding</keyword>
<evidence type="ECO:0000313" key="21">
    <source>
        <dbReference type="Proteomes" id="UP001469365"/>
    </source>
</evidence>
<keyword evidence="4" id="KW-1003">Cell membrane</keyword>
<comment type="function">
    <text evidence="15">Member of the two-component regulatory system HssS/HssR involved in intracellular heme homeostasis and tempering of staphylococcal virulence. HssS functions as a heme sensor histidine kinase which is autophosphorylated at a histidine residue and transfers its phosphate group to an aspartate residue of HssR. HssR/HssS activates the expression of hrtAB, an efflux pump, in response to extracellular heme, hemin, hemoglobin or blood.</text>
</comment>
<comment type="subcellular location">
    <subcellularLocation>
        <location evidence="2">Cell membrane</location>
        <topology evidence="2">Multi-pass membrane protein</topology>
    </subcellularLocation>
</comment>
<proteinExistence type="predicted"/>
<feature type="domain" description="HAMP" evidence="19">
    <location>
        <begin position="177"/>
        <end position="230"/>
    </location>
</feature>
<evidence type="ECO:0000256" key="7">
    <source>
        <dbReference type="ARBA" id="ARBA00022692"/>
    </source>
</evidence>
<evidence type="ECO:0000256" key="3">
    <source>
        <dbReference type="ARBA" id="ARBA00012438"/>
    </source>
</evidence>
<dbReference type="Proteomes" id="UP001469365">
    <property type="component" value="Unassembled WGS sequence"/>
</dbReference>
<dbReference type="CDD" id="cd00075">
    <property type="entry name" value="HATPase"/>
    <property type="match status" value="1"/>
</dbReference>
<evidence type="ECO:0000256" key="13">
    <source>
        <dbReference type="ARBA" id="ARBA00023026"/>
    </source>
</evidence>
<evidence type="ECO:0000256" key="10">
    <source>
        <dbReference type="ARBA" id="ARBA00022840"/>
    </source>
</evidence>
<sequence>MIRSLYLRVVLTFIASVILGLTVAFFTMMWVYKDTFNTMLSRQFSDASHDLAGVLKRVNPDEWDSMLREQRWTTMSLQVMIVDPTGKTIYSGMKHSGKAIIPPEAVDKVRSGGDYSNKEPSAQHRIYGTPIFTERGTYAVFIQSIQQEAPFDLVRMLFTTLLVALGSGSLFILVSARYLVNPLKKMTLATRQIAKGDFNIQLNQRKRKDELGELARSFDHMALELHQLESMRQDFVSNVSHEIQSPLTSISGFSKLVRNPQMPEEEKQQYLDIIETEAERLSRLSENLLKLASLDSEHHPFHPGPLELDEQLRRVVVALEPLWSAKSIELQLELPRTKLIADVDQLNQVWINLLTNAIKFTPAGGSIELSLETMTDRVRVIIQDTGAGIAPEDQERIFERFYKGDKSRERAKSGSGLGLAIVRKIVDLHQGTVEVESELGRGTKMAVTLPSVWTPAPKP</sequence>
<keyword evidence="10" id="KW-0067">ATP-binding</keyword>
<dbReference type="SUPFAM" id="SSF55874">
    <property type="entry name" value="ATPase domain of HSP90 chaperone/DNA topoisomerase II/histidine kinase"/>
    <property type="match status" value="1"/>
</dbReference>
<dbReference type="EC" id="2.7.13.3" evidence="3"/>
<dbReference type="PROSITE" id="PS50885">
    <property type="entry name" value="HAMP"/>
    <property type="match status" value="1"/>
</dbReference>
<keyword evidence="21" id="KW-1185">Reference proteome</keyword>
<dbReference type="InterPro" id="IPR050398">
    <property type="entry name" value="HssS/ArlS-like"/>
</dbReference>
<comment type="caution">
    <text evidence="20">The sequence shown here is derived from an EMBL/GenBank/DDBJ whole genome shotgun (WGS) entry which is preliminary data.</text>
</comment>
<feature type="transmembrane region" description="Helical" evidence="17">
    <location>
        <begin position="156"/>
        <end position="180"/>
    </location>
</feature>
<comment type="catalytic activity">
    <reaction evidence="1">
        <text>ATP + protein L-histidine = ADP + protein N-phospho-L-histidine.</text>
        <dbReference type="EC" id="2.7.13.3"/>
    </reaction>
</comment>
<keyword evidence="7 17" id="KW-0812">Transmembrane</keyword>
<dbReference type="InterPro" id="IPR003660">
    <property type="entry name" value="HAMP_dom"/>
</dbReference>
<dbReference type="CDD" id="cd00082">
    <property type="entry name" value="HisKA"/>
    <property type="match status" value="1"/>
</dbReference>
<dbReference type="Pfam" id="PF00512">
    <property type="entry name" value="HisKA"/>
    <property type="match status" value="1"/>
</dbReference>
<evidence type="ECO:0000256" key="14">
    <source>
        <dbReference type="ARBA" id="ARBA00023136"/>
    </source>
</evidence>
<evidence type="ECO:0000256" key="2">
    <source>
        <dbReference type="ARBA" id="ARBA00004651"/>
    </source>
</evidence>
<dbReference type="PROSITE" id="PS50109">
    <property type="entry name" value="HIS_KIN"/>
    <property type="match status" value="1"/>
</dbReference>
<reference evidence="20 21" key="1">
    <citation type="submission" date="2024-04" db="EMBL/GenBank/DDBJ databases">
        <title>draft genome sequnece of Paenibacillus filicis.</title>
        <authorList>
            <person name="Kim D.-U."/>
        </authorList>
    </citation>
    <scope>NUCLEOTIDE SEQUENCE [LARGE SCALE GENOMIC DNA]</scope>
    <source>
        <strain evidence="20 21">KACC14197</strain>
    </source>
</reference>
<dbReference type="SMART" id="SM00387">
    <property type="entry name" value="HATPase_c"/>
    <property type="match status" value="1"/>
</dbReference>
<dbReference type="Gene3D" id="1.10.287.130">
    <property type="match status" value="1"/>
</dbReference>
<dbReference type="Gene3D" id="3.30.565.10">
    <property type="entry name" value="Histidine kinase-like ATPase, C-terminal domain"/>
    <property type="match status" value="1"/>
</dbReference>
<dbReference type="PRINTS" id="PR00344">
    <property type="entry name" value="BCTRLSENSOR"/>
</dbReference>
<dbReference type="InterPro" id="IPR005467">
    <property type="entry name" value="His_kinase_dom"/>
</dbReference>
<evidence type="ECO:0000256" key="11">
    <source>
        <dbReference type="ARBA" id="ARBA00022989"/>
    </source>
</evidence>
<dbReference type="SUPFAM" id="SSF47384">
    <property type="entry name" value="Homodimeric domain of signal transducing histidine kinase"/>
    <property type="match status" value="1"/>
</dbReference>
<evidence type="ECO:0000256" key="9">
    <source>
        <dbReference type="ARBA" id="ARBA00022777"/>
    </source>
</evidence>
<keyword evidence="11 17" id="KW-1133">Transmembrane helix</keyword>
<dbReference type="EMBL" id="JBBPCC010000010">
    <property type="protein sequence ID" value="MEK8129563.1"/>
    <property type="molecule type" value="Genomic_DNA"/>
</dbReference>
<dbReference type="SMART" id="SM00304">
    <property type="entry name" value="HAMP"/>
    <property type="match status" value="1"/>
</dbReference>
<dbReference type="Gene3D" id="6.10.340.10">
    <property type="match status" value="1"/>
</dbReference>
<keyword evidence="14 17" id="KW-0472">Membrane</keyword>
<keyword evidence="9 20" id="KW-0418">Kinase</keyword>
<evidence type="ECO:0000256" key="12">
    <source>
        <dbReference type="ARBA" id="ARBA00023012"/>
    </source>
</evidence>
<keyword evidence="6" id="KW-0808">Transferase</keyword>
<dbReference type="RefSeq" id="WP_341416672.1">
    <property type="nucleotide sequence ID" value="NZ_JBBPCC010000010.1"/>
</dbReference>
<evidence type="ECO:0000256" key="8">
    <source>
        <dbReference type="ARBA" id="ARBA00022741"/>
    </source>
</evidence>
<evidence type="ECO:0000256" key="16">
    <source>
        <dbReference type="ARBA" id="ARBA00040841"/>
    </source>
</evidence>
<dbReference type="InterPro" id="IPR003594">
    <property type="entry name" value="HATPase_dom"/>
</dbReference>
<organism evidence="20 21">
    <name type="scientific">Paenibacillus filicis</name>
    <dbReference type="NCBI Taxonomy" id="669464"/>
    <lineage>
        <taxon>Bacteria</taxon>
        <taxon>Bacillati</taxon>
        <taxon>Bacillota</taxon>
        <taxon>Bacilli</taxon>
        <taxon>Bacillales</taxon>
        <taxon>Paenibacillaceae</taxon>
        <taxon>Paenibacillus</taxon>
    </lineage>
</organism>
<dbReference type="SUPFAM" id="SSF158472">
    <property type="entry name" value="HAMP domain-like"/>
    <property type="match status" value="1"/>
</dbReference>
<dbReference type="GO" id="GO:0016301">
    <property type="term" value="F:kinase activity"/>
    <property type="evidence" value="ECO:0007669"/>
    <property type="project" value="UniProtKB-KW"/>
</dbReference>
<dbReference type="CDD" id="cd06225">
    <property type="entry name" value="HAMP"/>
    <property type="match status" value="1"/>
</dbReference>
<evidence type="ECO:0000259" key="18">
    <source>
        <dbReference type="PROSITE" id="PS50109"/>
    </source>
</evidence>
<evidence type="ECO:0000256" key="17">
    <source>
        <dbReference type="SAM" id="Phobius"/>
    </source>
</evidence>
<evidence type="ECO:0000256" key="5">
    <source>
        <dbReference type="ARBA" id="ARBA00022553"/>
    </source>
</evidence>
<dbReference type="InterPro" id="IPR036890">
    <property type="entry name" value="HATPase_C_sf"/>
</dbReference>
<evidence type="ECO:0000256" key="15">
    <source>
        <dbReference type="ARBA" id="ARBA00037219"/>
    </source>
</evidence>
<gene>
    <name evidence="20" type="ORF">WMW72_16780</name>
</gene>
<keyword evidence="5" id="KW-0597">Phosphoprotein</keyword>
<dbReference type="Pfam" id="PF00672">
    <property type="entry name" value="HAMP"/>
    <property type="match status" value="1"/>
</dbReference>
<dbReference type="InterPro" id="IPR036097">
    <property type="entry name" value="HisK_dim/P_sf"/>
</dbReference>
<evidence type="ECO:0000259" key="19">
    <source>
        <dbReference type="PROSITE" id="PS50885"/>
    </source>
</evidence>
<keyword evidence="12" id="KW-0902">Two-component regulatory system</keyword>
<dbReference type="SMART" id="SM00388">
    <property type="entry name" value="HisKA"/>
    <property type="match status" value="1"/>
</dbReference>
<evidence type="ECO:0000256" key="6">
    <source>
        <dbReference type="ARBA" id="ARBA00022679"/>
    </source>
</evidence>
<name>A0ABU9DL27_9BACL</name>
<feature type="domain" description="Histidine kinase" evidence="18">
    <location>
        <begin position="238"/>
        <end position="453"/>
    </location>
</feature>
<feature type="transmembrane region" description="Helical" evidence="17">
    <location>
        <begin position="6"/>
        <end position="32"/>
    </location>
</feature>
<dbReference type="InterPro" id="IPR004358">
    <property type="entry name" value="Sig_transdc_His_kin-like_C"/>
</dbReference>
<dbReference type="InterPro" id="IPR003661">
    <property type="entry name" value="HisK_dim/P_dom"/>
</dbReference>